<name>W9QVN3_9ROSA</name>
<feature type="compositionally biased region" description="Basic and acidic residues" evidence="1">
    <location>
        <begin position="1"/>
        <end position="36"/>
    </location>
</feature>
<protein>
    <submittedName>
        <fullName evidence="2">Uncharacterized protein</fullName>
    </submittedName>
</protein>
<sequence>MEAREGILAEKGEEKKDFGENESRRHNEGVNKELIREAIISPSEGPTHHQKENDDDHDHHDHHDDDQDGERLAQHPHDLLVFSRSVHKIDSSLE</sequence>
<evidence type="ECO:0000256" key="1">
    <source>
        <dbReference type="SAM" id="MobiDB-lite"/>
    </source>
</evidence>
<dbReference type="EMBL" id="KE344238">
    <property type="protein sequence ID" value="EXB55433.1"/>
    <property type="molecule type" value="Genomic_DNA"/>
</dbReference>
<feature type="region of interest" description="Disordered" evidence="1">
    <location>
        <begin position="1"/>
        <end position="94"/>
    </location>
</feature>
<dbReference type="AlphaFoldDB" id="W9QVN3"/>
<reference evidence="3" key="1">
    <citation type="submission" date="2013-01" db="EMBL/GenBank/DDBJ databases">
        <title>Draft Genome Sequence of a Mulberry Tree, Morus notabilis C.K. Schneid.</title>
        <authorList>
            <person name="He N."/>
            <person name="Zhao S."/>
        </authorList>
    </citation>
    <scope>NUCLEOTIDE SEQUENCE</scope>
</reference>
<proteinExistence type="predicted"/>
<evidence type="ECO:0000313" key="3">
    <source>
        <dbReference type="Proteomes" id="UP000030645"/>
    </source>
</evidence>
<keyword evidence="3" id="KW-1185">Reference proteome</keyword>
<feature type="compositionally biased region" description="Basic and acidic residues" evidence="1">
    <location>
        <begin position="46"/>
        <end position="78"/>
    </location>
</feature>
<evidence type="ECO:0000313" key="2">
    <source>
        <dbReference type="EMBL" id="EXB55433.1"/>
    </source>
</evidence>
<organism evidence="2 3">
    <name type="scientific">Morus notabilis</name>
    <dbReference type="NCBI Taxonomy" id="981085"/>
    <lineage>
        <taxon>Eukaryota</taxon>
        <taxon>Viridiplantae</taxon>
        <taxon>Streptophyta</taxon>
        <taxon>Embryophyta</taxon>
        <taxon>Tracheophyta</taxon>
        <taxon>Spermatophyta</taxon>
        <taxon>Magnoliopsida</taxon>
        <taxon>eudicotyledons</taxon>
        <taxon>Gunneridae</taxon>
        <taxon>Pentapetalae</taxon>
        <taxon>rosids</taxon>
        <taxon>fabids</taxon>
        <taxon>Rosales</taxon>
        <taxon>Moraceae</taxon>
        <taxon>Moreae</taxon>
        <taxon>Morus</taxon>
    </lineage>
</organism>
<gene>
    <name evidence="2" type="ORF">L484_005566</name>
</gene>
<accession>W9QVN3</accession>
<dbReference type="Proteomes" id="UP000030645">
    <property type="component" value="Unassembled WGS sequence"/>
</dbReference>